<evidence type="ECO:0000313" key="7">
    <source>
        <dbReference type="Proteomes" id="UP000679247"/>
    </source>
</evidence>
<dbReference type="RefSeq" id="WP_214473784.1">
    <property type="nucleotide sequence ID" value="NZ_CP071709.1"/>
</dbReference>
<comment type="cofactor">
    <cofactor evidence="1">
        <name>Mg(2+)</name>
        <dbReference type="ChEBI" id="CHEBI:18420"/>
    </cofactor>
</comment>
<evidence type="ECO:0000256" key="4">
    <source>
        <dbReference type="ARBA" id="ARBA00022842"/>
    </source>
</evidence>
<dbReference type="InterPro" id="IPR011330">
    <property type="entry name" value="Glyco_hydro/deAcase_b/a-brl"/>
</dbReference>
<name>A0ABX8F6E6_9BACI</name>
<dbReference type="SUPFAM" id="SSF88713">
    <property type="entry name" value="Glycoside hydrolase/deacetylase"/>
    <property type="match status" value="1"/>
</dbReference>
<dbReference type="InterPro" id="IPR006879">
    <property type="entry name" value="YdjC-like"/>
</dbReference>
<organism evidence="6 7">
    <name type="scientific">Cytobacillus gottheilii</name>
    <dbReference type="NCBI Taxonomy" id="859144"/>
    <lineage>
        <taxon>Bacteria</taxon>
        <taxon>Bacillati</taxon>
        <taxon>Bacillota</taxon>
        <taxon>Bacilli</taxon>
        <taxon>Bacillales</taxon>
        <taxon>Bacillaceae</taxon>
        <taxon>Cytobacillus</taxon>
    </lineage>
</organism>
<keyword evidence="3 6" id="KW-0378">Hydrolase</keyword>
<reference evidence="6 7" key="1">
    <citation type="submission" date="2021-03" db="EMBL/GenBank/DDBJ databases">
        <title>The first data on the complete genome of the tetrodotoxin-producing bacterium.</title>
        <authorList>
            <person name="Melnikova D.I."/>
            <person name="Nijland R."/>
            <person name="Magarlamov T.Y."/>
        </authorList>
    </citation>
    <scope>NUCLEOTIDE SEQUENCE [LARGE SCALE GENOMIC DNA]</scope>
    <source>
        <strain evidence="6 7">1839</strain>
    </source>
</reference>
<dbReference type="Pfam" id="PF04794">
    <property type="entry name" value="YdjC"/>
    <property type="match status" value="1"/>
</dbReference>
<dbReference type="EC" id="3.5.1.105" evidence="6"/>
<dbReference type="Proteomes" id="UP000679247">
    <property type="component" value="Chromosome"/>
</dbReference>
<gene>
    <name evidence="6" type="primary">chbG</name>
    <name evidence="6" type="ORF">J1899_11435</name>
</gene>
<dbReference type="GO" id="GO:0036311">
    <property type="term" value="F:chitin disaccharide deacetylase activity"/>
    <property type="evidence" value="ECO:0007669"/>
    <property type="project" value="UniProtKB-EC"/>
</dbReference>
<proteinExistence type="predicted"/>
<dbReference type="PANTHER" id="PTHR31609:SF1">
    <property type="entry name" value="CARBOHYDRATE DEACETYLASE"/>
    <property type="match status" value="1"/>
</dbReference>
<evidence type="ECO:0000256" key="1">
    <source>
        <dbReference type="ARBA" id="ARBA00001946"/>
    </source>
</evidence>
<dbReference type="NCBIfam" id="NF002559">
    <property type="entry name" value="PRK02134.1"/>
    <property type="match status" value="1"/>
</dbReference>
<keyword evidence="5" id="KW-0119">Carbohydrate metabolism</keyword>
<keyword evidence="4" id="KW-0460">Magnesium</keyword>
<dbReference type="PANTHER" id="PTHR31609">
    <property type="entry name" value="YDJC DEACETYLASE FAMILY MEMBER"/>
    <property type="match status" value="1"/>
</dbReference>
<evidence type="ECO:0000256" key="5">
    <source>
        <dbReference type="ARBA" id="ARBA00023277"/>
    </source>
</evidence>
<dbReference type="EMBL" id="CP071709">
    <property type="protein sequence ID" value="QVY59685.1"/>
    <property type="molecule type" value="Genomic_DNA"/>
</dbReference>
<keyword evidence="2" id="KW-0479">Metal-binding</keyword>
<evidence type="ECO:0000256" key="3">
    <source>
        <dbReference type="ARBA" id="ARBA00022801"/>
    </source>
</evidence>
<evidence type="ECO:0000256" key="2">
    <source>
        <dbReference type="ARBA" id="ARBA00022723"/>
    </source>
</evidence>
<accession>A0ABX8F6E6</accession>
<protein>
    <submittedName>
        <fullName evidence="6">Chitin disaccharide deacetylase</fullName>
        <ecNumber evidence="6">3.5.1.105</ecNumber>
    </submittedName>
</protein>
<dbReference type="Gene3D" id="3.20.20.370">
    <property type="entry name" value="Glycoside hydrolase/deacetylase"/>
    <property type="match status" value="1"/>
</dbReference>
<keyword evidence="7" id="KW-1185">Reference proteome</keyword>
<sequence length="232" mass="26203">MKILLNADDYGLTKGVTDGIIQSHVNGIVQSATLMMNGLAASYAVEQARLYPSLQVGIHLVLTWGKPIAADSDSLTNEKGLFKFKNSDTTITEEDLQVVEKEWQSQIEVFQKTGLPLHHIDSHHHVHGWPDLKEVIIRLAKKYKVPVRFAESIKDESDILLTQALWTDFYADGVDGQLFNNLKDLPYESIEVMTHPAVIDDELRTVSSYVDKRKTELELLCSMKMPDWAQPL</sequence>
<evidence type="ECO:0000313" key="6">
    <source>
        <dbReference type="EMBL" id="QVY59685.1"/>
    </source>
</evidence>